<comment type="caution">
    <text evidence="5">The sequence shown here is derived from an EMBL/GenBank/DDBJ whole genome shotgun (WGS) entry which is preliminary data.</text>
</comment>
<protein>
    <submittedName>
        <fullName evidence="5">Transcriptional regulator</fullName>
    </submittedName>
</protein>
<evidence type="ECO:0000256" key="2">
    <source>
        <dbReference type="ARBA" id="ARBA00023125"/>
    </source>
</evidence>
<keyword evidence="3" id="KW-0804">Transcription</keyword>
<accession>A0ABQ4A5A7</accession>
<evidence type="ECO:0000256" key="3">
    <source>
        <dbReference type="ARBA" id="ARBA00023163"/>
    </source>
</evidence>
<dbReference type="PANTHER" id="PTHR33204:SF17">
    <property type="entry name" value="TRANSCRIPTIONAL REGULATORY PROTEIN"/>
    <property type="match status" value="1"/>
</dbReference>
<proteinExistence type="predicted"/>
<sequence>MAGKIRLEDRECPLSTTLQHVGEWWTLLLLHDAFDGFTRFDQFQANLGISSSMLTSRLKSLVADGLLERRRYQENPPRHEYVLTELGRSLRPVIVTLAAWGNNRLRPEGRSMILVDAESGAEVDPVVVDRTTGHPLDDAEAYVFTAGPAASEAMRARYVGAGSSHAPGAARVG</sequence>
<evidence type="ECO:0000313" key="6">
    <source>
        <dbReference type="Proteomes" id="UP000603200"/>
    </source>
</evidence>
<keyword evidence="2" id="KW-0238">DNA-binding</keyword>
<dbReference type="InterPro" id="IPR002577">
    <property type="entry name" value="HTH_HxlR"/>
</dbReference>
<dbReference type="PROSITE" id="PS51118">
    <property type="entry name" value="HTH_HXLR"/>
    <property type="match status" value="1"/>
</dbReference>
<dbReference type="InterPro" id="IPR036390">
    <property type="entry name" value="WH_DNA-bd_sf"/>
</dbReference>
<gene>
    <name evidence="5" type="ORF">Ahu01nite_091300</name>
</gene>
<dbReference type="SUPFAM" id="SSF46785">
    <property type="entry name" value="Winged helix' DNA-binding domain"/>
    <property type="match status" value="1"/>
</dbReference>
<name>A0ABQ4A5A7_9ACTN</name>
<evidence type="ECO:0000256" key="1">
    <source>
        <dbReference type="ARBA" id="ARBA00023015"/>
    </source>
</evidence>
<keyword evidence="6" id="KW-1185">Reference proteome</keyword>
<feature type="domain" description="HTH hxlR-type" evidence="4">
    <location>
        <begin position="12"/>
        <end position="109"/>
    </location>
</feature>
<dbReference type="Pfam" id="PF01638">
    <property type="entry name" value="HxlR"/>
    <property type="match status" value="1"/>
</dbReference>
<evidence type="ECO:0000259" key="4">
    <source>
        <dbReference type="PROSITE" id="PS51118"/>
    </source>
</evidence>
<keyword evidence="1" id="KW-0805">Transcription regulation</keyword>
<reference evidence="5 6" key="1">
    <citation type="submission" date="2021-01" db="EMBL/GenBank/DDBJ databases">
        <title>Whole genome shotgun sequence of Actinoplanes humidus NBRC 14915.</title>
        <authorList>
            <person name="Komaki H."/>
            <person name="Tamura T."/>
        </authorList>
    </citation>
    <scope>NUCLEOTIDE SEQUENCE [LARGE SCALE GENOMIC DNA]</scope>
    <source>
        <strain evidence="5 6">NBRC 14915</strain>
    </source>
</reference>
<dbReference type="EMBL" id="BOMN01000132">
    <property type="protein sequence ID" value="GIE26028.1"/>
    <property type="molecule type" value="Genomic_DNA"/>
</dbReference>
<organism evidence="5 6">
    <name type="scientific">Winogradskya humida</name>
    <dbReference type="NCBI Taxonomy" id="113566"/>
    <lineage>
        <taxon>Bacteria</taxon>
        <taxon>Bacillati</taxon>
        <taxon>Actinomycetota</taxon>
        <taxon>Actinomycetes</taxon>
        <taxon>Micromonosporales</taxon>
        <taxon>Micromonosporaceae</taxon>
        <taxon>Winogradskya</taxon>
    </lineage>
</organism>
<dbReference type="PANTHER" id="PTHR33204">
    <property type="entry name" value="TRANSCRIPTIONAL REGULATOR, MARR FAMILY"/>
    <property type="match status" value="1"/>
</dbReference>
<evidence type="ECO:0000313" key="5">
    <source>
        <dbReference type="EMBL" id="GIE26028.1"/>
    </source>
</evidence>
<dbReference type="RefSeq" id="WP_203842946.1">
    <property type="nucleotide sequence ID" value="NZ_BAAATV010000018.1"/>
</dbReference>
<dbReference type="Gene3D" id="1.10.10.10">
    <property type="entry name" value="Winged helix-like DNA-binding domain superfamily/Winged helix DNA-binding domain"/>
    <property type="match status" value="1"/>
</dbReference>
<dbReference type="Proteomes" id="UP000603200">
    <property type="component" value="Unassembled WGS sequence"/>
</dbReference>
<dbReference type="InterPro" id="IPR036388">
    <property type="entry name" value="WH-like_DNA-bd_sf"/>
</dbReference>